<dbReference type="KEGG" id="saga:M5M_16900"/>
<organism evidence="5 6">
    <name type="scientific">Simiduia agarivorans (strain DSM 21679 / JCM 13881 / BCRC 17597 / SA1)</name>
    <dbReference type="NCBI Taxonomy" id="1117647"/>
    <lineage>
        <taxon>Bacteria</taxon>
        <taxon>Pseudomonadati</taxon>
        <taxon>Pseudomonadota</taxon>
        <taxon>Gammaproteobacteria</taxon>
        <taxon>Cellvibrionales</taxon>
        <taxon>Cellvibrionaceae</taxon>
        <taxon>Simiduia</taxon>
    </lineage>
</organism>
<dbReference type="Pfam" id="PF00294">
    <property type="entry name" value="PfkB"/>
    <property type="match status" value="1"/>
</dbReference>
<dbReference type="HOGENOM" id="CLU_027634_8_0_6"/>
<dbReference type="eggNOG" id="COG0524">
    <property type="taxonomic scope" value="Bacteria"/>
</dbReference>
<dbReference type="Gene3D" id="3.40.1190.20">
    <property type="match status" value="1"/>
</dbReference>
<dbReference type="Proteomes" id="UP000000466">
    <property type="component" value="Chromosome"/>
</dbReference>
<keyword evidence="6" id="KW-1185">Reference proteome</keyword>
<dbReference type="EMBL" id="CP003746">
    <property type="protein sequence ID" value="AFV00511.1"/>
    <property type="molecule type" value="Genomic_DNA"/>
</dbReference>
<dbReference type="PANTHER" id="PTHR43085:SF15">
    <property type="entry name" value="2-DEHYDRO-3-DEOXYGLUCONOKINASE"/>
    <property type="match status" value="1"/>
</dbReference>
<dbReference type="RefSeq" id="WP_015048663.1">
    <property type="nucleotide sequence ID" value="NC_018868.3"/>
</dbReference>
<dbReference type="GO" id="GO:0008673">
    <property type="term" value="F:2-dehydro-3-deoxygluconokinase activity"/>
    <property type="evidence" value="ECO:0007669"/>
    <property type="project" value="TreeGrafter"/>
</dbReference>
<dbReference type="InterPro" id="IPR011611">
    <property type="entry name" value="PfkB_dom"/>
</dbReference>
<dbReference type="GO" id="GO:0005829">
    <property type="term" value="C:cytosol"/>
    <property type="evidence" value="ECO:0007669"/>
    <property type="project" value="TreeGrafter"/>
</dbReference>
<name>K4KQG6_SIMAS</name>
<dbReference type="PANTHER" id="PTHR43085">
    <property type="entry name" value="HEXOKINASE FAMILY MEMBER"/>
    <property type="match status" value="1"/>
</dbReference>
<dbReference type="OrthoDB" id="9776822at2"/>
<evidence type="ECO:0000256" key="2">
    <source>
        <dbReference type="ARBA" id="ARBA00022679"/>
    </source>
</evidence>
<dbReference type="AlphaFoldDB" id="K4KQG6"/>
<gene>
    <name evidence="5" type="ordered locus">M5M_16900</name>
</gene>
<dbReference type="GO" id="GO:0006974">
    <property type="term" value="P:DNA damage response"/>
    <property type="evidence" value="ECO:0007669"/>
    <property type="project" value="TreeGrafter"/>
</dbReference>
<dbReference type="CDD" id="cd01166">
    <property type="entry name" value="KdgK"/>
    <property type="match status" value="1"/>
</dbReference>
<feature type="domain" description="Carbohydrate kinase PfkB" evidence="4">
    <location>
        <begin position="3"/>
        <end position="296"/>
    </location>
</feature>
<evidence type="ECO:0000313" key="5">
    <source>
        <dbReference type="EMBL" id="AFV00511.1"/>
    </source>
</evidence>
<evidence type="ECO:0000256" key="3">
    <source>
        <dbReference type="ARBA" id="ARBA00022777"/>
    </source>
</evidence>
<reference evidence="5 6" key="1">
    <citation type="journal article" date="2013" name="Genome Announc.">
        <title>Complete genome sequence of Simiduia agarivorans SA1(T), a marine bacterium able to degrade a variety of polysaccharides.</title>
        <authorList>
            <person name="Lin S.Y."/>
            <person name="Shieh W.Y."/>
            <person name="Chen J.S."/>
            <person name="Tang S.L."/>
        </authorList>
    </citation>
    <scope>NUCLEOTIDE SEQUENCE [LARGE SCALE GENOMIC DNA]</scope>
    <source>
        <strain evidence="6">DSM 21679 / JCM 13881 / BCRC 17597 / SA1</strain>
    </source>
</reference>
<accession>K4KQG6</accession>
<proteinExistence type="inferred from homology"/>
<evidence type="ECO:0000259" key="4">
    <source>
        <dbReference type="Pfam" id="PF00294"/>
    </source>
</evidence>
<dbReference type="SUPFAM" id="SSF53613">
    <property type="entry name" value="Ribokinase-like"/>
    <property type="match status" value="1"/>
</dbReference>
<dbReference type="STRING" id="1117647.M5M_16900"/>
<evidence type="ECO:0000256" key="1">
    <source>
        <dbReference type="ARBA" id="ARBA00010688"/>
    </source>
</evidence>
<comment type="similarity">
    <text evidence="1">Belongs to the carbohydrate kinase PfkB family.</text>
</comment>
<protein>
    <submittedName>
        <fullName evidence="5">Ribokinase-like domain-containing protein</fullName>
    </submittedName>
</protein>
<sequence>MNDFVIMGECLIELAWDEKGNINQGFAGDVYSVAAYLKRANPSARARLLCAIGQDALSQALVSSLESETVETSLLLPHPQRHLGLYAINNDAKGERTFMYWRSESAARQTLSLLDAATLLQAPPAVFYFTGISLAILEPDSRLAFWQLVESLISAGTRIVFDSNYRARLWAHKDEAKGQYERAFTSAHMILPGVDDFEALYDLQSGEAVAEFLSQFDVETLVIKNGPGEILYGQPQALERFPVTPVAQVIDTTAAGDSFAGTLLAQLSKGDALVDAIARAAFIAGRVIGHKGAILPANLYPAD</sequence>
<dbReference type="GO" id="GO:0019698">
    <property type="term" value="P:D-galacturonate catabolic process"/>
    <property type="evidence" value="ECO:0007669"/>
    <property type="project" value="TreeGrafter"/>
</dbReference>
<dbReference type="InterPro" id="IPR029056">
    <property type="entry name" value="Ribokinase-like"/>
</dbReference>
<keyword evidence="3" id="KW-0418">Kinase</keyword>
<keyword evidence="2" id="KW-0808">Transferase</keyword>
<dbReference type="InterPro" id="IPR050306">
    <property type="entry name" value="PfkB_Carbo_kinase"/>
</dbReference>
<evidence type="ECO:0000313" key="6">
    <source>
        <dbReference type="Proteomes" id="UP000000466"/>
    </source>
</evidence>
<dbReference type="GO" id="GO:0042840">
    <property type="term" value="P:D-glucuronate catabolic process"/>
    <property type="evidence" value="ECO:0007669"/>
    <property type="project" value="TreeGrafter"/>
</dbReference>